<feature type="compositionally biased region" description="Basic residues" evidence="1">
    <location>
        <begin position="505"/>
        <end position="514"/>
    </location>
</feature>
<protein>
    <submittedName>
        <fullName evidence="3">Non-reducing polyketide synthase PKS1</fullName>
    </submittedName>
</protein>
<gene>
    <name evidence="3" type="ORF">KUF71_009227</name>
</gene>
<feature type="domain" description="DUF7869" evidence="2">
    <location>
        <begin position="689"/>
        <end position="832"/>
    </location>
</feature>
<name>A0AAE1LHT1_9NEOP</name>
<evidence type="ECO:0000259" key="2">
    <source>
        <dbReference type="Pfam" id="PF25273"/>
    </source>
</evidence>
<keyword evidence="4" id="KW-1185">Reference proteome</keyword>
<feature type="compositionally biased region" description="Low complexity" evidence="1">
    <location>
        <begin position="101"/>
        <end position="112"/>
    </location>
</feature>
<feature type="compositionally biased region" description="Polar residues" evidence="1">
    <location>
        <begin position="58"/>
        <end position="67"/>
    </location>
</feature>
<dbReference type="EMBL" id="JAHWGI010000985">
    <property type="protein sequence ID" value="KAK3919940.1"/>
    <property type="molecule type" value="Genomic_DNA"/>
</dbReference>
<reference evidence="3" key="2">
    <citation type="journal article" date="2023" name="BMC Genomics">
        <title>Pest status, molecular evolution, and epigenetic factors derived from the genome assembly of Frankliniella fusca, a thysanopteran phytovirus vector.</title>
        <authorList>
            <person name="Catto M.A."/>
            <person name="Labadie P.E."/>
            <person name="Jacobson A.L."/>
            <person name="Kennedy G.G."/>
            <person name="Srinivasan R."/>
            <person name="Hunt B.G."/>
        </authorList>
    </citation>
    <scope>NUCLEOTIDE SEQUENCE</scope>
    <source>
        <strain evidence="3">PL_HMW_Pooled</strain>
    </source>
</reference>
<feature type="region of interest" description="Disordered" evidence="1">
    <location>
        <begin position="100"/>
        <end position="128"/>
    </location>
</feature>
<evidence type="ECO:0000313" key="4">
    <source>
        <dbReference type="Proteomes" id="UP001219518"/>
    </source>
</evidence>
<dbReference type="PANTHER" id="PTHR10773:SF19">
    <property type="match status" value="1"/>
</dbReference>
<feature type="region of interest" description="Disordered" evidence="1">
    <location>
        <begin position="240"/>
        <end position="272"/>
    </location>
</feature>
<organism evidence="3 4">
    <name type="scientific">Frankliniella fusca</name>
    <dbReference type="NCBI Taxonomy" id="407009"/>
    <lineage>
        <taxon>Eukaryota</taxon>
        <taxon>Metazoa</taxon>
        <taxon>Ecdysozoa</taxon>
        <taxon>Arthropoda</taxon>
        <taxon>Hexapoda</taxon>
        <taxon>Insecta</taxon>
        <taxon>Pterygota</taxon>
        <taxon>Neoptera</taxon>
        <taxon>Paraneoptera</taxon>
        <taxon>Thysanoptera</taxon>
        <taxon>Terebrantia</taxon>
        <taxon>Thripoidea</taxon>
        <taxon>Thripidae</taxon>
        <taxon>Frankliniella</taxon>
    </lineage>
</organism>
<feature type="compositionally biased region" description="Low complexity" evidence="1">
    <location>
        <begin position="241"/>
        <end position="252"/>
    </location>
</feature>
<dbReference type="Pfam" id="PF25273">
    <property type="entry name" value="DUF7869"/>
    <property type="match status" value="1"/>
</dbReference>
<comment type="caution">
    <text evidence="3">The sequence shown here is derived from an EMBL/GenBank/DDBJ whole genome shotgun (WGS) entry which is preliminary data.</text>
</comment>
<evidence type="ECO:0000256" key="1">
    <source>
        <dbReference type="SAM" id="MobiDB-lite"/>
    </source>
</evidence>
<dbReference type="Proteomes" id="UP001219518">
    <property type="component" value="Unassembled WGS sequence"/>
</dbReference>
<dbReference type="PANTHER" id="PTHR10773">
    <property type="entry name" value="DNA-DIRECTED RNA POLYMERASES I, II, AND III SUBUNIT RPABC2"/>
    <property type="match status" value="1"/>
</dbReference>
<dbReference type="AlphaFoldDB" id="A0AAE1LHT1"/>
<feature type="region of interest" description="Disordered" evidence="1">
    <location>
        <begin position="493"/>
        <end position="523"/>
    </location>
</feature>
<feature type="region of interest" description="Disordered" evidence="1">
    <location>
        <begin position="42"/>
        <end position="69"/>
    </location>
</feature>
<proteinExistence type="predicted"/>
<evidence type="ECO:0000313" key="3">
    <source>
        <dbReference type="EMBL" id="KAK3919940.1"/>
    </source>
</evidence>
<feature type="compositionally biased region" description="Basic and acidic residues" evidence="1">
    <location>
        <begin position="46"/>
        <end position="57"/>
    </location>
</feature>
<sequence>MAPLFTFRVKTKSGQCPDTNNNNDVHPEISPLHEAAHTSVYVSRDLSQETKNEKRNNLDTAASTSCPSPDLDFEDCSTITLSETQQQKTLNVARKLDFNAVPSPNVSSPENPQTADDTHASSASSGTIPLLTPLPIRENTMIFDAQPQISPLHEAARTRVYVRRDLSQETTNEERSRSSLLQSTQVCRRYIKPRTDNLDTAASTSCPYPDLDFEDCSTITVSETQQQKTLNVSRKLDFNAVPSPNVSSPENPQTADDTHASSASSGTISLLTSPPIRENTMIFDAGALDLGNIFDDIDEGQSVIFDLPIANTEKNLEEATVNPEGEPEERLQGNFEIAQDDPVIVAREEVGQKQVTRKRARNPTQHKAAEAKRALYAGEAHVNKKGQFRPAPSMRVPCACKFKCSTKITEGERHKIFTIYNCTFGCKDKQWAYVRAHSSTVPVTKTTTHHETPQRKVSRKYFLDVTKENGGVISNVHEHPSHLGWGDSAYKHMNQKTKTPTSDKRGKHSNRPKKTTAEQRESVKTHINSYLRIPSHYVRSRIQREYVETGLTAAKMFRQYKEWCVSQSIPEKNRASRSQYKQIFNFEFNIGFYRPKKDKCQLCALMKNGTRQEREHFKEAWISHFNSKKACYAEQKKAREIVSKKESCAMLSFDLQKVLPCPKSDTSVFFYKNKLSVYNLTVYESRSHIRTCYLWHEGIAKRGANEIGSCLMKALVHQAQEGKTEIYSFSDSCSGQNKNRFIYAMILQVSAIFGVKIRHCFLTPGHTYNDADSVHARIESATKGKEIYEFGEWIKEIENAKQNGPAYKVVQIERKDFFDLKELVSKQNWKINTEGQVIKWNKVRIIETDGSGEGILAYQYEINGSKYYLDTNQRRGHPVNLKTFKPKVAYPGNIPLKAKTIDHLRSLCRSLAIPSKYHPFYDNISAVKRNKGIS</sequence>
<accession>A0AAE1LHT1</accession>
<dbReference type="InterPro" id="IPR057191">
    <property type="entry name" value="DUF7869"/>
</dbReference>
<reference evidence="3" key="1">
    <citation type="submission" date="2021-07" db="EMBL/GenBank/DDBJ databases">
        <authorList>
            <person name="Catto M.A."/>
            <person name="Jacobson A."/>
            <person name="Kennedy G."/>
            <person name="Labadie P."/>
            <person name="Hunt B.G."/>
            <person name="Srinivasan R."/>
        </authorList>
    </citation>
    <scope>NUCLEOTIDE SEQUENCE</scope>
    <source>
        <strain evidence="3">PL_HMW_Pooled</strain>
        <tissue evidence="3">Head</tissue>
    </source>
</reference>